<dbReference type="KEGG" id="mdn:JT25_022420"/>
<dbReference type="PANTHER" id="PTHR43311:SF1">
    <property type="entry name" value="GLUTAMYL-Q TRNA(ASP) SYNTHETASE"/>
    <property type="match status" value="1"/>
</dbReference>
<keyword evidence="3 7" id="KW-0547">Nucleotide-binding</keyword>
<feature type="binding site" evidence="7">
    <location>
        <position position="174"/>
    </location>
    <ligand>
        <name>L-glutamate</name>
        <dbReference type="ChEBI" id="CHEBI:29985"/>
    </ligand>
</feature>
<evidence type="ECO:0000256" key="8">
    <source>
        <dbReference type="RuleBase" id="RU363037"/>
    </source>
</evidence>
<keyword evidence="2 7" id="KW-0479">Metal-binding</keyword>
<feature type="binding site" evidence="7">
    <location>
        <position position="102"/>
    </location>
    <ligand>
        <name>Zn(2+)</name>
        <dbReference type="ChEBI" id="CHEBI:29105"/>
    </ligand>
</feature>
<feature type="binding site" evidence="7">
    <location>
        <position position="116"/>
    </location>
    <ligand>
        <name>Zn(2+)</name>
        <dbReference type="ChEBI" id="CHEBI:29105"/>
    </ligand>
</feature>
<feature type="short sequence motif" description="'HIGH' region" evidence="7">
    <location>
        <begin position="13"/>
        <end position="23"/>
    </location>
</feature>
<evidence type="ECO:0000256" key="4">
    <source>
        <dbReference type="ARBA" id="ARBA00022833"/>
    </source>
</evidence>
<keyword evidence="4 7" id="KW-0862">Zinc</keyword>
<evidence type="ECO:0000313" key="10">
    <source>
        <dbReference type="EMBL" id="AMK79204.1"/>
    </source>
</evidence>
<keyword evidence="6 7" id="KW-0030">Aminoacyl-tRNA synthetase</keyword>
<protein>
    <recommendedName>
        <fullName evidence="7">Glutamyl-Q tRNA(Asp) synthetase</fullName>
        <shortName evidence="7">Glu-Q-RSs</shortName>
        <ecNumber evidence="7">6.1.1.-</ecNumber>
    </recommendedName>
</protein>
<feature type="binding site" evidence="7">
    <location>
        <position position="120"/>
    </location>
    <ligand>
        <name>Zn(2+)</name>
        <dbReference type="ChEBI" id="CHEBI:29105"/>
    </ligand>
</feature>
<feature type="short sequence motif" description="'KMSKS' region" evidence="7">
    <location>
        <begin position="230"/>
        <end position="234"/>
    </location>
</feature>
<dbReference type="GO" id="GO:0005524">
    <property type="term" value="F:ATP binding"/>
    <property type="evidence" value="ECO:0007669"/>
    <property type="project" value="UniProtKB-KW"/>
</dbReference>
<dbReference type="STRING" id="1538553.JT25_022420"/>
<dbReference type="InterPro" id="IPR022380">
    <property type="entry name" value="Glu-Q_tRNA(Asp)_Synthase"/>
</dbReference>
<dbReference type="SUPFAM" id="SSF52374">
    <property type="entry name" value="Nucleotidylyl transferase"/>
    <property type="match status" value="1"/>
</dbReference>
<keyword evidence="1 7" id="KW-0436">Ligase</keyword>
<dbReference type="OrthoDB" id="9807503at2"/>
<keyword evidence="5 7" id="KW-0067">ATP-binding</keyword>
<name>A0A140E730_9GAMM</name>
<comment type="function">
    <text evidence="7">Catalyzes the tRNA-independent activation of glutamate in presence of ATP and the subsequent transfer of glutamate onto a tRNA(Asp). Glutamate is transferred on the 2-amino-5-(4,5-dihydroxy-2-cyclopenten-1-yl) moiety of the queuosine in the wobble position of the QUC anticodon.</text>
</comment>
<dbReference type="InterPro" id="IPR020058">
    <property type="entry name" value="Glu/Gln-tRNA-synth_Ib_cat-dom"/>
</dbReference>
<dbReference type="Pfam" id="PF00749">
    <property type="entry name" value="tRNA-synt_1c"/>
    <property type="match status" value="1"/>
</dbReference>
<dbReference type="Proteomes" id="UP000030512">
    <property type="component" value="Chromosome"/>
</dbReference>
<evidence type="ECO:0000313" key="11">
    <source>
        <dbReference type="Proteomes" id="UP000030512"/>
    </source>
</evidence>
<evidence type="ECO:0000256" key="2">
    <source>
        <dbReference type="ARBA" id="ARBA00022723"/>
    </source>
</evidence>
<dbReference type="InterPro" id="IPR000924">
    <property type="entry name" value="Glu/Gln-tRNA-synth"/>
</dbReference>
<dbReference type="GO" id="GO:0006400">
    <property type="term" value="P:tRNA modification"/>
    <property type="evidence" value="ECO:0007669"/>
    <property type="project" value="InterPro"/>
</dbReference>
<evidence type="ECO:0000259" key="9">
    <source>
        <dbReference type="Pfam" id="PF00749"/>
    </source>
</evidence>
<dbReference type="PRINTS" id="PR00987">
    <property type="entry name" value="TRNASYNTHGLU"/>
</dbReference>
<comment type="similarity">
    <text evidence="7">Belongs to the class-I aminoacyl-tRNA synthetase family. GluQ subfamily.</text>
</comment>
<dbReference type="EMBL" id="CP014476">
    <property type="protein sequence ID" value="AMK79204.1"/>
    <property type="molecule type" value="Genomic_DNA"/>
</dbReference>
<evidence type="ECO:0000256" key="5">
    <source>
        <dbReference type="ARBA" id="ARBA00022840"/>
    </source>
</evidence>
<sequence>MPNSAPYIGRFAPSPTGPLHLGSLYTALASYLDARQHKGLWLLRIDDLDTPRNMPGASDDILNCLQSFGLHWDGEVDYQSQHLDQYQQTIVELQNQHKLYPCTCSRSLLANSTLIYPGHCRTKAQSTNAPHALRVKTADISMRFVDGLQGEITQNLAREHGDFIVKRKDGIIAYQLACVVDDQRQAVNRVVRGYDLLDSTPKQQYLQHLLGYPSPLYMHIPLIVDSEGNKLSKQTRAEAANPNQAGPTLFLLLTLLKQNPPPDLRLAAIDSILEWAIEHWQTERLTNTQAVSALQHN</sequence>
<dbReference type="EC" id="6.1.1.-" evidence="7"/>
<dbReference type="GO" id="GO:0008270">
    <property type="term" value="F:zinc ion binding"/>
    <property type="evidence" value="ECO:0007669"/>
    <property type="project" value="UniProtKB-UniRule"/>
</dbReference>
<dbReference type="NCBIfam" id="NF004314">
    <property type="entry name" value="PRK05710.1-3"/>
    <property type="match status" value="1"/>
</dbReference>
<dbReference type="InterPro" id="IPR049940">
    <property type="entry name" value="GluQ/Sye"/>
</dbReference>
<dbReference type="PANTHER" id="PTHR43311">
    <property type="entry name" value="GLUTAMATE--TRNA LIGASE"/>
    <property type="match status" value="1"/>
</dbReference>
<dbReference type="AlphaFoldDB" id="A0A140E730"/>
<keyword evidence="8" id="KW-0648">Protein biosynthesis</keyword>
<feature type="binding site" evidence="7">
    <location>
        <position position="233"/>
    </location>
    <ligand>
        <name>ATP</name>
        <dbReference type="ChEBI" id="CHEBI:30616"/>
    </ligand>
</feature>
<accession>A0A140E730</accession>
<dbReference type="GO" id="GO:0004818">
    <property type="term" value="F:glutamate-tRNA ligase activity"/>
    <property type="evidence" value="ECO:0007669"/>
    <property type="project" value="TreeGrafter"/>
</dbReference>
<comment type="cofactor">
    <cofactor evidence="7">
        <name>Zn(2+)</name>
        <dbReference type="ChEBI" id="CHEBI:29105"/>
    </cofactor>
    <text evidence="7">Binds 1 zinc ion per subunit.</text>
</comment>
<evidence type="ECO:0000256" key="3">
    <source>
        <dbReference type="ARBA" id="ARBA00022741"/>
    </source>
</evidence>
<proteinExistence type="inferred from homology"/>
<dbReference type="InterPro" id="IPR014729">
    <property type="entry name" value="Rossmann-like_a/b/a_fold"/>
</dbReference>
<gene>
    <name evidence="7" type="primary">gluQ</name>
    <name evidence="10" type="ORF">JT25_022420</name>
</gene>
<feature type="domain" description="Glutamyl/glutaminyl-tRNA synthetase class Ib catalytic" evidence="9">
    <location>
        <begin position="10"/>
        <end position="236"/>
    </location>
</feature>
<feature type="binding site" evidence="7">
    <location>
        <position position="192"/>
    </location>
    <ligand>
        <name>L-glutamate</name>
        <dbReference type="ChEBI" id="CHEBI:29985"/>
    </ligand>
</feature>
<feature type="binding site" evidence="7">
    <location>
        <position position="46"/>
    </location>
    <ligand>
        <name>L-glutamate</name>
        <dbReference type="ChEBI" id="CHEBI:29985"/>
    </ligand>
</feature>
<dbReference type="NCBIfam" id="TIGR03838">
    <property type="entry name" value="queuosine_YadB"/>
    <property type="match status" value="1"/>
</dbReference>
<dbReference type="Gene3D" id="3.40.50.620">
    <property type="entry name" value="HUPs"/>
    <property type="match status" value="1"/>
</dbReference>
<evidence type="ECO:0000256" key="7">
    <source>
        <dbReference type="HAMAP-Rule" id="MF_01428"/>
    </source>
</evidence>
<dbReference type="GO" id="GO:0006424">
    <property type="term" value="P:glutamyl-tRNA aminoacylation"/>
    <property type="evidence" value="ECO:0007669"/>
    <property type="project" value="InterPro"/>
</dbReference>
<feature type="binding site" evidence="7">
    <location>
        <position position="104"/>
    </location>
    <ligand>
        <name>Zn(2+)</name>
        <dbReference type="ChEBI" id="CHEBI:29105"/>
    </ligand>
</feature>
<keyword evidence="11" id="KW-1185">Reference proteome</keyword>
<reference evidence="10 11" key="1">
    <citation type="journal article" date="2015" name="Environ. Microbiol.">
        <title>Methane oxidation coupled to nitrate reduction under hypoxia by the Gammaproteobacterium Methylomonas denitrificans, sp. nov. type strain FJG1.</title>
        <authorList>
            <person name="Kits K.D."/>
            <person name="Klotz M.G."/>
            <person name="Stein L.Y."/>
        </authorList>
    </citation>
    <scope>NUCLEOTIDE SEQUENCE [LARGE SCALE GENOMIC DNA]</scope>
    <source>
        <strain evidence="10 11">FJG1</strain>
    </source>
</reference>
<dbReference type="HAMAP" id="MF_01428">
    <property type="entry name" value="Glu_Q_tRNA_synth"/>
    <property type="match status" value="1"/>
</dbReference>
<organism evidence="10 11">
    <name type="scientific">Methylomonas denitrificans</name>
    <dbReference type="NCBI Taxonomy" id="1538553"/>
    <lineage>
        <taxon>Bacteria</taxon>
        <taxon>Pseudomonadati</taxon>
        <taxon>Pseudomonadota</taxon>
        <taxon>Gammaproteobacteria</taxon>
        <taxon>Methylococcales</taxon>
        <taxon>Methylococcaceae</taxon>
        <taxon>Methylomonas</taxon>
    </lineage>
</organism>
<feature type="binding site" evidence="7">
    <location>
        <begin position="10"/>
        <end position="14"/>
    </location>
    <ligand>
        <name>L-glutamate</name>
        <dbReference type="ChEBI" id="CHEBI:29985"/>
    </ligand>
</feature>
<dbReference type="FunFam" id="3.40.50.620:FF:000093">
    <property type="entry name" value="Glutamyl-Q tRNA(Asp) synthetase"/>
    <property type="match status" value="1"/>
</dbReference>
<evidence type="ECO:0000256" key="6">
    <source>
        <dbReference type="ARBA" id="ARBA00023146"/>
    </source>
</evidence>
<dbReference type="GO" id="GO:0005829">
    <property type="term" value="C:cytosol"/>
    <property type="evidence" value="ECO:0007669"/>
    <property type="project" value="TreeGrafter"/>
</dbReference>
<evidence type="ECO:0000256" key="1">
    <source>
        <dbReference type="ARBA" id="ARBA00022598"/>
    </source>
</evidence>